<keyword evidence="1" id="KW-0472">Membrane</keyword>
<accession>A0A1G2K8G3</accession>
<evidence type="ECO:0000313" key="3">
    <source>
        <dbReference type="Proteomes" id="UP000177152"/>
    </source>
</evidence>
<feature type="transmembrane region" description="Helical" evidence="1">
    <location>
        <begin position="102"/>
        <end position="123"/>
    </location>
</feature>
<feature type="transmembrane region" description="Helical" evidence="1">
    <location>
        <begin position="78"/>
        <end position="96"/>
    </location>
</feature>
<protein>
    <submittedName>
        <fullName evidence="2">Uncharacterized protein</fullName>
    </submittedName>
</protein>
<evidence type="ECO:0000256" key="1">
    <source>
        <dbReference type="SAM" id="Phobius"/>
    </source>
</evidence>
<sequence>MFFFEYIYWHYSSGAASVMKSGITFARGVLNYFSVLHLFRTLFYPWHRYIEPYHRGFYLSEFLTTLAGNIISRVLGAIMRLVMIIFGTVVSVIALIASLAVFVAWLFLPVLLPGSFVLGIILLF</sequence>
<organism evidence="2 3">
    <name type="scientific">Candidatus Sungbacteria bacterium RIFCSPHIGHO2_01_FULL_47_32</name>
    <dbReference type="NCBI Taxonomy" id="1802264"/>
    <lineage>
        <taxon>Bacteria</taxon>
        <taxon>Candidatus Sungiibacteriota</taxon>
    </lineage>
</organism>
<name>A0A1G2K8G3_9BACT</name>
<proteinExistence type="predicted"/>
<dbReference type="Proteomes" id="UP000177152">
    <property type="component" value="Unassembled WGS sequence"/>
</dbReference>
<keyword evidence="1" id="KW-1133">Transmembrane helix</keyword>
<gene>
    <name evidence="2" type="ORF">A2633_05090</name>
</gene>
<keyword evidence="1" id="KW-0812">Transmembrane</keyword>
<reference evidence="2 3" key="1">
    <citation type="journal article" date="2016" name="Nat. Commun.">
        <title>Thousands of microbial genomes shed light on interconnected biogeochemical processes in an aquifer system.</title>
        <authorList>
            <person name="Anantharaman K."/>
            <person name="Brown C.T."/>
            <person name="Hug L.A."/>
            <person name="Sharon I."/>
            <person name="Castelle C.J."/>
            <person name="Probst A.J."/>
            <person name="Thomas B.C."/>
            <person name="Singh A."/>
            <person name="Wilkins M.J."/>
            <person name="Karaoz U."/>
            <person name="Brodie E.L."/>
            <person name="Williams K.H."/>
            <person name="Hubbard S.S."/>
            <person name="Banfield J.F."/>
        </authorList>
    </citation>
    <scope>NUCLEOTIDE SEQUENCE [LARGE SCALE GENOMIC DNA]</scope>
</reference>
<dbReference type="EMBL" id="MHQC01000008">
    <property type="protein sequence ID" value="OGZ95503.1"/>
    <property type="molecule type" value="Genomic_DNA"/>
</dbReference>
<evidence type="ECO:0000313" key="2">
    <source>
        <dbReference type="EMBL" id="OGZ95503.1"/>
    </source>
</evidence>
<comment type="caution">
    <text evidence="2">The sequence shown here is derived from an EMBL/GenBank/DDBJ whole genome shotgun (WGS) entry which is preliminary data.</text>
</comment>
<dbReference type="AlphaFoldDB" id="A0A1G2K8G3"/>